<proteinExistence type="predicted"/>
<reference evidence="1 2" key="1">
    <citation type="submission" date="2022-05" db="EMBL/GenBank/DDBJ databases">
        <title>S8-45 Sphingomonas ultraviolaceadurans.</title>
        <authorList>
            <person name="Liu Y."/>
        </authorList>
    </citation>
    <scope>NUCLEOTIDE SEQUENCE [LARGE SCALE GENOMIC DNA]</scope>
    <source>
        <strain evidence="1 2">S8-45</strain>
    </source>
</reference>
<evidence type="ECO:0000313" key="1">
    <source>
        <dbReference type="EMBL" id="UUR09019.1"/>
    </source>
</evidence>
<dbReference type="EMBL" id="CP097253">
    <property type="protein sequence ID" value="UUR09019.1"/>
    <property type="molecule type" value="Genomic_DNA"/>
</dbReference>
<gene>
    <name evidence="1" type="ORF">M1K48_05205</name>
</gene>
<protein>
    <submittedName>
        <fullName evidence="1">Uncharacterized protein</fullName>
    </submittedName>
</protein>
<evidence type="ECO:0000313" key="2">
    <source>
        <dbReference type="Proteomes" id="UP000831921"/>
    </source>
</evidence>
<name>A0ABY5MZW4_9SPHN</name>
<organism evidence="1 2">
    <name type="scientific">Sphingomonas glaciei</name>
    <dbReference type="NCBI Taxonomy" id="2938948"/>
    <lineage>
        <taxon>Bacteria</taxon>
        <taxon>Pseudomonadati</taxon>
        <taxon>Pseudomonadota</taxon>
        <taxon>Alphaproteobacteria</taxon>
        <taxon>Sphingomonadales</taxon>
        <taxon>Sphingomonadaceae</taxon>
        <taxon>Sphingomonas</taxon>
    </lineage>
</organism>
<dbReference type="Proteomes" id="UP000831921">
    <property type="component" value="Chromosome"/>
</dbReference>
<keyword evidence="2" id="KW-1185">Reference proteome</keyword>
<dbReference type="RefSeq" id="WP_249504787.1">
    <property type="nucleotide sequence ID" value="NZ_CP097253.1"/>
</dbReference>
<accession>A0ABY5MZW4</accession>
<sequence>MTVSERPNNDVQRPSAILSQGTTDWLFRPGPKVDLLRKQAIVGGDPTVGGVTLRDGSGLSFDRDCRGDRCLYTGLSRVARPDACWNLSYDARKGDGDLVLGRNRVVVAPKGEGSEVRLVRNDPAAPPRSLLLLETASPIVGLNVSILSFHGGLRTFDVIRGEAGGTLVLTTYVFDHKVAP</sequence>